<dbReference type="InterPro" id="IPR036852">
    <property type="entry name" value="Peptidase_S8/S53_dom_sf"/>
</dbReference>
<dbReference type="FunFam" id="3.40.50.200:FF:000005">
    <property type="entry name" value="Proprotein convertase subtilisin/kexin type 7"/>
    <property type="match status" value="1"/>
</dbReference>
<evidence type="ECO:0000256" key="15">
    <source>
        <dbReference type="SAM" id="MobiDB-lite"/>
    </source>
</evidence>
<dbReference type="Gene3D" id="3.40.50.200">
    <property type="entry name" value="Peptidase S8/S53 domain"/>
    <property type="match status" value="1"/>
</dbReference>
<evidence type="ECO:0000256" key="16">
    <source>
        <dbReference type="SAM" id="Phobius"/>
    </source>
</evidence>
<dbReference type="GO" id="GO:0000139">
    <property type="term" value="C:Golgi membrane"/>
    <property type="evidence" value="ECO:0007669"/>
    <property type="project" value="TreeGrafter"/>
</dbReference>
<accession>A0A6A6HH03</accession>
<evidence type="ECO:0000256" key="8">
    <source>
        <dbReference type="ARBA" id="ARBA00022837"/>
    </source>
</evidence>
<dbReference type="PROSITE" id="PS00136">
    <property type="entry name" value="SUBTILASE_ASP"/>
    <property type="match status" value="1"/>
</dbReference>
<evidence type="ECO:0000256" key="10">
    <source>
        <dbReference type="ARBA" id="ARBA00023136"/>
    </source>
</evidence>
<feature type="domain" description="P/Homo B" evidence="18">
    <location>
        <begin position="489"/>
        <end position="624"/>
    </location>
</feature>
<dbReference type="PANTHER" id="PTHR42884:SF14">
    <property type="entry name" value="NEUROENDOCRINE CONVERTASE 1"/>
    <property type="match status" value="1"/>
</dbReference>
<reference evidence="19" key="1">
    <citation type="journal article" date="2020" name="Stud. Mycol.">
        <title>101 Dothideomycetes genomes: a test case for predicting lifestyles and emergence of pathogens.</title>
        <authorList>
            <person name="Haridas S."/>
            <person name="Albert R."/>
            <person name="Binder M."/>
            <person name="Bloem J."/>
            <person name="Labutti K."/>
            <person name="Salamov A."/>
            <person name="Andreopoulos B."/>
            <person name="Baker S."/>
            <person name="Barry K."/>
            <person name="Bills G."/>
            <person name="Bluhm B."/>
            <person name="Cannon C."/>
            <person name="Castanera R."/>
            <person name="Culley D."/>
            <person name="Daum C."/>
            <person name="Ezra D."/>
            <person name="Gonzalez J."/>
            <person name="Henrissat B."/>
            <person name="Kuo A."/>
            <person name="Liang C."/>
            <person name="Lipzen A."/>
            <person name="Lutzoni F."/>
            <person name="Magnuson J."/>
            <person name="Mondo S."/>
            <person name="Nolan M."/>
            <person name="Ohm R."/>
            <person name="Pangilinan J."/>
            <person name="Park H.-J."/>
            <person name="Ramirez L."/>
            <person name="Alfaro M."/>
            <person name="Sun H."/>
            <person name="Tritt A."/>
            <person name="Yoshinaga Y."/>
            <person name="Zwiers L.-H."/>
            <person name="Turgeon B."/>
            <person name="Goodwin S."/>
            <person name="Spatafora J."/>
            <person name="Crous P."/>
            <person name="Grigoriev I."/>
        </authorList>
    </citation>
    <scope>NUCLEOTIDE SEQUENCE</scope>
    <source>
        <strain evidence="19">Tuck. ex Michener</strain>
    </source>
</reference>
<proteinExistence type="inferred from homology"/>
<feature type="chain" id="PRO_5025570193" description="P/Homo B domain-containing protein" evidence="17">
    <location>
        <begin position="20"/>
        <end position="913"/>
    </location>
</feature>
<keyword evidence="10 16" id="KW-0472">Membrane</keyword>
<evidence type="ECO:0000259" key="18">
    <source>
        <dbReference type="PROSITE" id="PS51829"/>
    </source>
</evidence>
<evidence type="ECO:0000256" key="4">
    <source>
        <dbReference type="ARBA" id="ARBA00022692"/>
    </source>
</evidence>
<evidence type="ECO:0000256" key="17">
    <source>
        <dbReference type="SAM" id="SignalP"/>
    </source>
</evidence>
<dbReference type="Pfam" id="PF01483">
    <property type="entry name" value="P_proprotein"/>
    <property type="match status" value="1"/>
</dbReference>
<feature type="compositionally biased region" description="Low complexity" evidence="15">
    <location>
        <begin position="703"/>
        <end position="719"/>
    </location>
</feature>
<dbReference type="OrthoDB" id="300641at2759"/>
<evidence type="ECO:0000256" key="2">
    <source>
        <dbReference type="ARBA" id="ARBA00005325"/>
    </source>
</evidence>
<keyword evidence="11" id="KW-0865">Zymogen</keyword>
<keyword evidence="12" id="KW-0325">Glycoprotein</keyword>
<keyword evidence="6 14" id="KW-0378">Hydrolase</keyword>
<feature type="compositionally biased region" description="Polar residues" evidence="15">
    <location>
        <begin position="652"/>
        <end position="661"/>
    </location>
</feature>
<dbReference type="GO" id="GO:0004252">
    <property type="term" value="F:serine-type endopeptidase activity"/>
    <property type="evidence" value="ECO:0007669"/>
    <property type="project" value="UniProtKB-UniRule"/>
</dbReference>
<dbReference type="GO" id="GO:0007323">
    <property type="term" value="P:peptide pheromone maturation"/>
    <property type="evidence" value="ECO:0007669"/>
    <property type="project" value="UniProtKB-ARBA"/>
</dbReference>
<dbReference type="PRINTS" id="PR00723">
    <property type="entry name" value="SUBTILISIN"/>
</dbReference>
<comment type="subcellular location">
    <subcellularLocation>
        <location evidence="1">Membrane</location>
    </subcellularLocation>
</comment>
<dbReference type="GO" id="GO:0005802">
    <property type="term" value="C:trans-Golgi network"/>
    <property type="evidence" value="ECO:0007669"/>
    <property type="project" value="TreeGrafter"/>
</dbReference>
<evidence type="ECO:0000256" key="12">
    <source>
        <dbReference type="ARBA" id="ARBA00023180"/>
    </source>
</evidence>
<dbReference type="GO" id="GO:0016485">
    <property type="term" value="P:protein processing"/>
    <property type="evidence" value="ECO:0007669"/>
    <property type="project" value="TreeGrafter"/>
</dbReference>
<feature type="region of interest" description="Disordered" evidence="15">
    <location>
        <begin position="848"/>
        <end position="913"/>
    </location>
</feature>
<dbReference type="Proteomes" id="UP000800092">
    <property type="component" value="Unassembled WGS sequence"/>
</dbReference>
<dbReference type="PANTHER" id="PTHR42884">
    <property type="entry name" value="PROPROTEIN CONVERTASE SUBTILISIN/KEXIN-RELATED"/>
    <property type="match status" value="1"/>
</dbReference>
<organism evidence="19 20">
    <name type="scientific">Viridothelium virens</name>
    <name type="common">Speckled blister lichen</name>
    <name type="synonym">Trypethelium virens</name>
    <dbReference type="NCBI Taxonomy" id="1048519"/>
    <lineage>
        <taxon>Eukaryota</taxon>
        <taxon>Fungi</taxon>
        <taxon>Dikarya</taxon>
        <taxon>Ascomycota</taxon>
        <taxon>Pezizomycotina</taxon>
        <taxon>Dothideomycetes</taxon>
        <taxon>Dothideomycetes incertae sedis</taxon>
        <taxon>Trypetheliales</taxon>
        <taxon>Trypetheliaceae</taxon>
        <taxon>Viridothelium</taxon>
    </lineage>
</organism>
<comment type="similarity">
    <text evidence="2">Belongs to the peptidase S8 family. Furin subfamily.</text>
</comment>
<sequence length="913" mass="99711">MHLSKFWTAVVAVAYPVAADYPTVKTYDTHDYYALHIDPTTSPHDLAAPLGLEVDGPLGHLQDHYLFKTVKHNNDIVDDAIQELRRRRRKRDAVFEPHVLDSVLLNQKQQLKQRLFKRIVPSPLPIGERSRADPAASVNPPREDNMVLRGQEIANTLGIKDPIWDEQWHLYNPVQPGNDLNATDLWKEGITGKNATVCFVDDGIDMDSEDLKANYFAQGSYDFNDKGPEPRPRLSDDKHGTRCAGEVSAVKNNVCGVGVAWDSKVAALRILSAAISDADEATAMTYGFQDNMIYSCSWGPPDDGRSMDAPGILIRRAMVTAIQQGRGGLGTVYVFAAGNGAAADDNCNFDGYTNSIYSITVGAIDRKGNHPYYSESCSAQLVVTYSSGSGDSIHTTDVGANGQNKCYSGHGGTSAAGPLAVGVYALALQVKPDLTWRDMQWLTVLTAVPLDNPSDWQETSLGRKFSHEYGYGKLDAWQFVTAAKTYTNVKPQAWYFGPWMHVKEKIPQGDAGLASHFEITQEMLTKSNLERIEHVTVTMNVEHTRRGDLSVELRSPTGIVSHLSTARRNDGANAGYKDWTFMSVAHWGETGIGTWTVVVKDTNVNQNDGTFTDWRIKLWGECIDPQVQGILPMPQEDDDADHDRIDAPAHTITISRPTDTATAPPGNPSDHVDRPVNSKSSSSPAAPVTLSDSSTTLVVDPHASTAAPTTLSSSTAIASQPEDEVSNPTTTVPFTTPTSAAPSSSSTPTTTDLPDTFLPSPFPTFGVSKKSQIWIYAALALILLFVVGVAAYLWLTRRRKRRNLRDAYEFDTLATDEDALMEGERGAGGRGVGGRRKKRARELYDAFAEGSEEEEVFSLGDEEDEEDEDGEGGGGERRRGEDGLEGFSGRYTDREKGGRSSDEILGGMSEKHG</sequence>
<feature type="transmembrane region" description="Helical" evidence="16">
    <location>
        <begin position="773"/>
        <end position="795"/>
    </location>
</feature>
<dbReference type="InterPro" id="IPR015500">
    <property type="entry name" value="Peptidase_S8_subtilisin-rel"/>
</dbReference>
<evidence type="ECO:0000256" key="9">
    <source>
        <dbReference type="ARBA" id="ARBA00022989"/>
    </source>
</evidence>
<evidence type="ECO:0000256" key="11">
    <source>
        <dbReference type="ARBA" id="ARBA00023145"/>
    </source>
</evidence>
<evidence type="ECO:0000256" key="13">
    <source>
        <dbReference type="PIRSR" id="PIRSR615500-1"/>
    </source>
</evidence>
<feature type="signal peptide" evidence="17">
    <location>
        <begin position="1"/>
        <end position="19"/>
    </location>
</feature>
<dbReference type="InterPro" id="IPR022398">
    <property type="entry name" value="Peptidase_S8_His-AS"/>
</dbReference>
<feature type="active site" description="Charge relay system" evidence="13 14">
    <location>
        <position position="414"/>
    </location>
</feature>
<dbReference type="InterPro" id="IPR002884">
    <property type="entry name" value="P_dom"/>
</dbReference>
<dbReference type="EMBL" id="ML991782">
    <property type="protein sequence ID" value="KAF2237099.1"/>
    <property type="molecule type" value="Genomic_DNA"/>
</dbReference>
<dbReference type="PROSITE" id="PS00137">
    <property type="entry name" value="SUBTILASE_HIS"/>
    <property type="match status" value="1"/>
</dbReference>
<evidence type="ECO:0000256" key="6">
    <source>
        <dbReference type="ARBA" id="ARBA00022801"/>
    </source>
</evidence>
<evidence type="ECO:0000313" key="19">
    <source>
        <dbReference type="EMBL" id="KAF2237099.1"/>
    </source>
</evidence>
<feature type="active site" description="Charge relay system" evidence="13 14">
    <location>
        <position position="239"/>
    </location>
</feature>
<feature type="region of interest" description="Disordered" evidence="15">
    <location>
        <begin position="650"/>
        <end position="754"/>
    </location>
</feature>
<gene>
    <name evidence="19" type="ORF">EV356DRAFT_497404</name>
</gene>
<feature type="compositionally biased region" description="Low complexity" evidence="15">
    <location>
        <begin position="726"/>
        <end position="754"/>
    </location>
</feature>
<evidence type="ECO:0000313" key="20">
    <source>
        <dbReference type="Proteomes" id="UP000800092"/>
    </source>
</evidence>
<dbReference type="AlphaFoldDB" id="A0A6A6HH03"/>
<keyword evidence="8" id="KW-0106">Calcium</keyword>
<feature type="compositionally biased region" description="Acidic residues" evidence="15">
    <location>
        <begin position="850"/>
        <end position="871"/>
    </location>
</feature>
<dbReference type="Gene3D" id="2.60.120.260">
    <property type="entry name" value="Galactose-binding domain-like"/>
    <property type="match status" value="1"/>
</dbReference>
<dbReference type="InterPro" id="IPR023828">
    <property type="entry name" value="Peptidase_S8_Ser-AS"/>
</dbReference>
<dbReference type="CDD" id="cd04059">
    <property type="entry name" value="Peptidases_S8_Protein_convertases_Kexins_Furin-like"/>
    <property type="match status" value="1"/>
</dbReference>
<keyword evidence="3 14" id="KW-0645">Protease</keyword>
<evidence type="ECO:0000256" key="7">
    <source>
        <dbReference type="ARBA" id="ARBA00022825"/>
    </source>
</evidence>
<keyword evidence="5 17" id="KW-0732">Signal</keyword>
<dbReference type="PROSITE" id="PS00138">
    <property type="entry name" value="SUBTILASE_SER"/>
    <property type="match status" value="1"/>
</dbReference>
<feature type="compositionally biased region" description="Polar residues" evidence="15">
    <location>
        <begin position="677"/>
        <end position="697"/>
    </location>
</feature>
<dbReference type="PROSITE" id="PS51892">
    <property type="entry name" value="SUBTILASE"/>
    <property type="match status" value="1"/>
</dbReference>
<dbReference type="PROSITE" id="PS51829">
    <property type="entry name" value="P_HOMO_B"/>
    <property type="match status" value="1"/>
</dbReference>
<dbReference type="SUPFAM" id="SSF52743">
    <property type="entry name" value="Subtilisin-like"/>
    <property type="match status" value="1"/>
</dbReference>
<dbReference type="Pfam" id="PF00082">
    <property type="entry name" value="Peptidase_S8"/>
    <property type="match status" value="1"/>
</dbReference>
<dbReference type="InterPro" id="IPR008979">
    <property type="entry name" value="Galactose-bd-like_sf"/>
</dbReference>
<dbReference type="FunFam" id="2.60.120.260:FF:000026">
    <property type="entry name" value="proprotein convertase subtilisin/kexin type 7"/>
    <property type="match status" value="1"/>
</dbReference>
<dbReference type="InterPro" id="IPR000209">
    <property type="entry name" value="Peptidase_S8/S53_dom"/>
</dbReference>
<feature type="active site" description="Charge relay system" evidence="13 14">
    <location>
        <position position="201"/>
    </location>
</feature>
<evidence type="ECO:0000256" key="3">
    <source>
        <dbReference type="ARBA" id="ARBA00022670"/>
    </source>
</evidence>
<feature type="compositionally biased region" description="Basic and acidic residues" evidence="15">
    <location>
        <begin position="891"/>
        <end position="902"/>
    </location>
</feature>
<name>A0A6A6HH03_VIRVR</name>
<evidence type="ECO:0000256" key="1">
    <source>
        <dbReference type="ARBA" id="ARBA00004370"/>
    </source>
</evidence>
<keyword evidence="4 16" id="KW-0812">Transmembrane</keyword>
<evidence type="ECO:0000256" key="14">
    <source>
        <dbReference type="PROSITE-ProRule" id="PRU01240"/>
    </source>
</evidence>
<protein>
    <recommendedName>
        <fullName evidence="18">P/Homo B domain-containing protein</fullName>
    </recommendedName>
</protein>
<keyword evidence="20" id="KW-1185">Reference proteome</keyword>
<dbReference type="SUPFAM" id="SSF49785">
    <property type="entry name" value="Galactose-binding domain-like"/>
    <property type="match status" value="1"/>
</dbReference>
<dbReference type="InterPro" id="IPR034182">
    <property type="entry name" value="Kexin/furin"/>
</dbReference>
<dbReference type="InterPro" id="IPR023827">
    <property type="entry name" value="Peptidase_S8_Asp-AS"/>
</dbReference>
<evidence type="ECO:0000256" key="5">
    <source>
        <dbReference type="ARBA" id="ARBA00022729"/>
    </source>
</evidence>
<keyword evidence="9 16" id="KW-1133">Transmembrane helix</keyword>
<keyword evidence="7 14" id="KW-0720">Serine protease</keyword>